<sequence>MLHPEVLRRNDCIAALAMLYAAYGFYPDDPILQEYEVVKTSSAPISRSGFGLCWKGLFLGKHKVAVKGLRSHQNEERTTKLLERETEIWRRLNHTHVLRFIGLCALDDEMYVVSPWMDNGDAPSYIQRNPHADCVELLLQVALGLEYLHTFSPTVVHGDLRGANILISSLGHAQISDFGLSHMVDDKDGHSYSAAWFNAGSPRWLAPELLAKDNSSEAVWRTTASDVFSFGRLILELTSGRIPFFETVDDGLVRLKVGEGEIPERPQDEDALARGLDEDMWGLAVECWHREPSMRPIAQDLVHHLEALLQARGGSLPLEI</sequence>
<evidence type="ECO:0000313" key="2">
    <source>
        <dbReference type="EMBL" id="KDQ15054.1"/>
    </source>
</evidence>
<dbReference type="AlphaFoldDB" id="A0A067MHN6"/>
<dbReference type="HOGENOM" id="CLU_000288_7_18_1"/>
<dbReference type="Gene3D" id="1.10.510.10">
    <property type="entry name" value="Transferase(Phosphotransferase) domain 1"/>
    <property type="match status" value="1"/>
</dbReference>
<keyword evidence="3" id="KW-1185">Reference proteome</keyword>
<proteinExistence type="predicted"/>
<name>A0A067MHN6_BOTB1</name>
<reference evidence="3" key="1">
    <citation type="journal article" date="2014" name="Proc. Natl. Acad. Sci. U.S.A.">
        <title>Extensive sampling of basidiomycete genomes demonstrates inadequacy of the white-rot/brown-rot paradigm for wood decay fungi.</title>
        <authorList>
            <person name="Riley R."/>
            <person name="Salamov A.A."/>
            <person name="Brown D.W."/>
            <person name="Nagy L.G."/>
            <person name="Floudas D."/>
            <person name="Held B.W."/>
            <person name="Levasseur A."/>
            <person name="Lombard V."/>
            <person name="Morin E."/>
            <person name="Otillar R."/>
            <person name="Lindquist E.A."/>
            <person name="Sun H."/>
            <person name="LaButti K.M."/>
            <person name="Schmutz J."/>
            <person name="Jabbour D."/>
            <person name="Luo H."/>
            <person name="Baker S.E."/>
            <person name="Pisabarro A.G."/>
            <person name="Walton J.D."/>
            <person name="Blanchette R.A."/>
            <person name="Henrissat B."/>
            <person name="Martin F."/>
            <person name="Cullen D."/>
            <person name="Hibbett D.S."/>
            <person name="Grigoriev I.V."/>
        </authorList>
    </citation>
    <scope>NUCLEOTIDE SEQUENCE [LARGE SCALE GENOMIC DNA]</scope>
    <source>
        <strain evidence="3">FD-172 SS1</strain>
    </source>
</reference>
<dbReference type="GO" id="GO:0005524">
    <property type="term" value="F:ATP binding"/>
    <property type="evidence" value="ECO:0007669"/>
    <property type="project" value="InterPro"/>
</dbReference>
<dbReference type="InterPro" id="IPR008266">
    <property type="entry name" value="Tyr_kinase_AS"/>
</dbReference>
<dbReference type="InterPro" id="IPR001245">
    <property type="entry name" value="Ser-Thr/Tyr_kinase_cat_dom"/>
</dbReference>
<dbReference type="PROSITE" id="PS00109">
    <property type="entry name" value="PROTEIN_KINASE_TYR"/>
    <property type="match status" value="1"/>
</dbReference>
<dbReference type="InParanoid" id="A0A067MHN6"/>
<dbReference type="PANTHER" id="PTHR44329:SF214">
    <property type="entry name" value="PROTEIN KINASE DOMAIN-CONTAINING PROTEIN"/>
    <property type="match status" value="1"/>
</dbReference>
<dbReference type="EMBL" id="KL198034">
    <property type="protein sequence ID" value="KDQ15054.1"/>
    <property type="molecule type" value="Genomic_DNA"/>
</dbReference>
<accession>A0A067MHN6</accession>
<gene>
    <name evidence="2" type="ORF">BOTBODRAFT_109220</name>
</gene>
<dbReference type="InterPro" id="IPR011009">
    <property type="entry name" value="Kinase-like_dom_sf"/>
</dbReference>
<dbReference type="GO" id="GO:0004674">
    <property type="term" value="F:protein serine/threonine kinase activity"/>
    <property type="evidence" value="ECO:0007669"/>
    <property type="project" value="TreeGrafter"/>
</dbReference>
<dbReference type="PANTHER" id="PTHR44329">
    <property type="entry name" value="SERINE/THREONINE-PROTEIN KINASE TNNI3K-RELATED"/>
    <property type="match status" value="1"/>
</dbReference>
<dbReference type="Proteomes" id="UP000027195">
    <property type="component" value="Unassembled WGS sequence"/>
</dbReference>
<protein>
    <recommendedName>
        <fullName evidence="1">Protein kinase domain-containing protein</fullName>
    </recommendedName>
</protein>
<dbReference type="InterPro" id="IPR051681">
    <property type="entry name" value="Ser/Thr_Kinases-Pseudokinases"/>
</dbReference>
<evidence type="ECO:0000259" key="1">
    <source>
        <dbReference type="PROSITE" id="PS50011"/>
    </source>
</evidence>
<dbReference type="PROSITE" id="PS50011">
    <property type="entry name" value="PROTEIN_KINASE_DOM"/>
    <property type="match status" value="1"/>
</dbReference>
<evidence type="ECO:0000313" key="3">
    <source>
        <dbReference type="Proteomes" id="UP000027195"/>
    </source>
</evidence>
<organism evidence="2 3">
    <name type="scientific">Botryobasidium botryosum (strain FD-172 SS1)</name>
    <dbReference type="NCBI Taxonomy" id="930990"/>
    <lineage>
        <taxon>Eukaryota</taxon>
        <taxon>Fungi</taxon>
        <taxon>Dikarya</taxon>
        <taxon>Basidiomycota</taxon>
        <taxon>Agaricomycotina</taxon>
        <taxon>Agaricomycetes</taxon>
        <taxon>Cantharellales</taxon>
        <taxon>Botryobasidiaceae</taxon>
        <taxon>Botryobasidium</taxon>
    </lineage>
</organism>
<dbReference type="Pfam" id="PF07714">
    <property type="entry name" value="PK_Tyr_Ser-Thr"/>
    <property type="match status" value="1"/>
</dbReference>
<dbReference type="SUPFAM" id="SSF56112">
    <property type="entry name" value="Protein kinase-like (PK-like)"/>
    <property type="match status" value="1"/>
</dbReference>
<feature type="domain" description="Protein kinase" evidence="1">
    <location>
        <begin position="39"/>
        <end position="309"/>
    </location>
</feature>
<dbReference type="InterPro" id="IPR000719">
    <property type="entry name" value="Prot_kinase_dom"/>
</dbReference>
<dbReference type="STRING" id="930990.A0A067MHN6"/>
<dbReference type="OrthoDB" id="4062651at2759"/>